<keyword evidence="2" id="KW-1185">Reference proteome</keyword>
<proteinExistence type="predicted"/>
<dbReference type="EMBL" id="CM056810">
    <property type="protein sequence ID" value="KAJ8642595.1"/>
    <property type="molecule type" value="Genomic_DNA"/>
</dbReference>
<accession>A0ACC2MAB0</accession>
<organism evidence="1 2">
    <name type="scientific">Persea americana</name>
    <name type="common">Avocado</name>
    <dbReference type="NCBI Taxonomy" id="3435"/>
    <lineage>
        <taxon>Eukaryota</taxon>
        <taxon>Viridiplantae</taxon>
        <taxon>Streptophyta</taxon>
        <taxon>Embryophyta</taxon>
        <taxon>Tracheophyta</taxon>
        <taxon>Spermatophyta</taxon>
        <taxon>Magnoliopsida</taxon>
        <taxon>Magnoliidae</taxon>
        <taxon>Laurales</taxon>
        <taxon>Lauraceae</taxon>
        <taxon>Persea</taxon>
    </lineage>
</organism>
<comment type="caution">
    <text evidence="1">The sequence shown here is derived from an EMBL/GenBank/DDBJ whole genome shotgun (WGS) entry which is preliminary data.</text>
</comment>
<protein>
    <submittedName>
        <fullName evidence="1">Uncharacterized protein</fullName>
    </submittedName>
</protein>
<dbReference type="Proteomes" id="UP001234297">
    <property type="component" value="Chromosome 2"/>
</dbReference>
<gene>
    <name evidence="1" type="ORF">MRB53_004343</name>
</gene>
<evidence type="ECO:0000313" key="1">
    <source>
        <dbReference type="EMBL" id="KAJ8642595.1"/>
    </source>
</evidence>
<reference evidence="1 2" key="1">
    <citation type="journal article" date="2022" name="Hortic Res">
        <title>A haplotype resolved chromosomal level avocado genome allows analysis of novel avocado genes.</title>
        <authorList>
            <person name="Nath O."/>
            <person name="Fletcher S.J."/>
            <person name="Hayward A."/>
            <person name="Shaw L.M."/>
            <person name="Masouleh A.K."/>
            <person name="Furtado A."/>
            <person name="Henry R.J."/>
            <person name="Mitter N."/>
        </authorList>
    </citation>
    <scope>NUCLEOTIDE SEQUENCE [LARGE SCALE GENOMIC DNA]</scope>
    <source>
        <strain evidence="2">cv. Hass</strain>
    </source>
</reference>
<sequence>MKISFPSISFLFFFFLCLSSFVNSQSDSCNSNLNLNIGLVPFNTTSLNCHSVWTARDFILRYTQSGPNLWSFVLSTPNPSSYIAIGFSPNGQMVGSSAIVGWISQNGTGVVKQYALTGQSERLVVPDQGSLQLVDGSTAVVSQSSRLYLAFQLNISRPQSRVIYSIGPSNVVPSANNILSKHQDKISTQIDYATGQSSSQVPYTTLRRTHGILNMVGWGILMPIGSSVARLCKHWDPAWFYSHVSIQGLGFGMGIAAVILGFRLEDKISAEVSTHKALGIFILSLGCLQVLAFLLRPDKDSKVRKYWTWYHQFVGRALIMVAIGNIFYGISLGKEGNSWYIERRRRRRRGSGIEAMEADLFKTDVKKLYSNIHNEEKLKRKKRRWLMGFQVLETSLYPMKRIPKFLSDESLHESFLRDDDVSSETVRTCVERSFEALIGEQEGYYALQDYGKLFDVHMANFNTAEQSNLLRTINSALDDLNNNGLFRLAAILAGETIKFEKTRPRMKEFIQKHLPTRITKKNHEHWKNELIQLFMDPSNVRKNQFSIQNPVPQSLVSAATKILERLDDMGKYVIEAMYRKLKGTVIVPRMKFRPPTFTGKLLIEQVRDSCDKMLSRLSEGDELPKPLAEAMAVAGLWLKQQRQLVFFSIPDFYQFPPEIKALQNQILKAIQSLGKVRTEKLRNLEPILDPKAEVSRRAFRSSTRRLLTEYLYECGNVDIPKSLLRAISFINKNCGGQVSTSSRETMEEDLECVLDVSSRLRQIIWEMLPDQNIDREFADAYMDDLDNDDDGEDKDIELDNDRNCSNFEYFSMPFPWDACFGQSAQQKIHASHSDDESVGDSRPVSSPVSATYGSGSPKLGEARTNFNGMLTEEPKFEESSSPHSSDRHGIVSESCLEDLVSRQSFLQEAPNKCENQYLAMQDICDETSLVAYRLIGRLLEEFLQIQGVHLDTNMILYLRGGASIPADFQGTGEMQTDTTEDIGGSMILQAVKELVPSFPQSGIEKVKEMMGLL</sequence>
<evidence type="ECO:0000313" key="2">
    <source>
        <dbReference type="Proteomes" id="UP001234297"/>
    </source>
</evidence>
<name>A0ACC2MAB0_PERAE</name>